<dbReference type="InterPro" id="IPR002328">
    <property type="entry name" value="ADH_Zn_CS"/>
</dbReference>
<dbReference type="InterPro" id="IPR013154">
    <property type="entry name" value="ADH-like_N"/>
</dbReference>
<organism evidence="8 9">
    <name type="scientific">Syntrophaceticus schinkii</name>
    <dbReference type="NCBI Taxonomy" id="499207"/>
    <lineage>
        <taxon>Bacteria</taxon>
        <taxon>Bacillati</taxon>
        <taxon>Bacillota</taxon>
        <taxon>Clostridia</taxon>
        <taxon>Thermoanaerobacterales</taxon>
        <taxon>Thermoanaerobacterales Family III. Incertae Sedis</taxon>
        <taxon>Syntrophaceticus</taxon>
    </lineage>
</organism>
<dbReference type="PANTHER" id="PTHR42813:SF4">
    <property type="entry name" value="NADP-DEPENDENT ISOPROPANOL DEHYDROGENASE"/>
    <property type="match status" value="1"/>
</dbReference>
<dbReference type="AlphaFoldDB" id="A0A0B7MIE0"/>
<dbReference type="EMBL" id="CDRZ01000005">
    <property type="protein sequence ID" value="CEO87417.1"/>
    <property type="molecule type" value="Genomic_DNA"/>
</dbReference>
<dbReference type="SMART" id="SM00829">
    <property type="entry name" value="PKS_ER"/>
    <property type="match status" value="1"/>
</dbReference>
<proteinExistence type="inferred from homology"/>
<dbReference type="InterPro" id="IPR036291">
    <property type="entry name" value="NAD(P)-bd_dom_sf"/>
</dbReference>
<dbReference type="InterPro" id="IPR020843">
    <property type="entry name" value="ER"/>
</dbReference>
<evidence type="ECO:0000256" key="6">
    <source>
        <dbReference type="RuleBase" id="RU361277"/>
    </source>
</evidence>
<dbReference type="SUPFAM" id="SSF51735">
    <property type="entry name" value="NAD(P)-binding Rossmann-fold domains"/>
    <property type="match status" value="1"/>
</dbReference>
<dbReference type="SUPFAM" id="SSF50129">
    <property type="entry name" value="GroES-like"/>
    <property type="match status" value="1"/>
</dbReference>
<dbReference type="PANTHER" id="PTHR42813">
    <property type="entry name" value="ZINC-TYPE ALCOHOL DEHYDROGENASE-LIKE"/>
    <property type="match status" value="1"/>
</dbReference>
<evidence type="ECO:0000256" key="4">
    <source>
        <dbReference type="ARBA" id="ARBA00022833"/>
    </source>
</evidence>
<comment type="cofactor">
    <cofactor evidence="1 6">
        <name>Zn(2+)</name>
        <dbReference type="ChEBI" id="CHEBI:29105"/>
    </cofactor>
</comment>
<dbReference type="CDD" id="cd05278">
    <property type="entry name" value="FDH_like"/>
    <property type="match status" value="1"/>
</dbReference>
<dbReference type="Gene3D" id="3.40.50.720">
    <property type="entry name" value="NAD(P)-binding Rossmann-like Domain"/>
    <property type="match status" value="1"/>
</dbReference>
<accession>A0A0B7MIE0</accession>
<keyword evidence="4 6" id="KW-0862">Zinc</keyword>
<dbReference type="GO" id="GO:0016491">
    <property type="term" value="F:oxidoreductase activity"/>
    <property type="evidence" value="ECO:0007669"/>
    <property type="project" value="UniProtKB-KW"/>
</dbReference>
<evidence type="ECO:0000256" key="1">
    <source>
        <dbReference type="ARBA" id="ARBA00001947"/>
    </source>
</evidence>
<protein>
    <submittedName>
        <fullName evidence="8">Theronine dehydrogenase-like Zn-dependent dehydrogenase</fullName>
    </submittedName>
</protein>
<gene>
    <name evidence="8" type="ORF">SSCH_1020022</name>
</gene>
<dbReference type="InterPro" id="IPR013149">
    <property type="entry name" value="ADH-like_C"/>
</dbReference>
<keyword evidence="5" id="KW-0560">Oxidoreductase</keyword>
<comment type="similarity">
    <text evidence="2 6">Belongs to the zinc-containing alcohol dehydrogenase family.</text>
</comment>
<reference evidence="9" key="1">
    <citation type="submission" date="2015-01" db="EMBL/GenBank/DDBJ databases">
        <authorList>
            <person name="Manzoor Shahid"/>
            <person name="Zubair Saima"/>
        </authorList>
    </citation>
    <scope>NUCLEOTIDE SEQUENCE [LARGE SCALE GENOMIC DNA]</scope>
    <source>
        <strain evidence="9">Sp3</strain>
    </source>
</reference>
<feature type="domain" description="Enoyl reductase (ER)" evidence="7">
    <location>
        <begin position="4"/>
        <end position="345"/>
    </location>
</feature>
<dbReference type="PROSITE" id="PS00059">
    <property type="entry name" value="ADH_ZINC"/>
    <property type="match status" value="1"/>
</dbReference>
<name>A0A0B7MIE0_9FIRM</name>
<evidence type="ECO:0000256" key="3">
    <source>
        <dbReference type="ARBA" id="ARBA00022723"/>
    </source>
</evidence>
<evidence type="ECO:0000256" key="5">
    <source>
        <dbReference type="ARBA" id="ARBA00023002"/>
    </source>
</evidence>
<dbReference type="Gene3D" id="3.90.180.10">
    <property type="entry name" value="Medium-chain alcohol dehydrogenases, catalytic domain"/>
    <property type="match status" value="1"/>
</dbReference>
<evidence type="ECO:0000313" key="9">
    <source>
        <dbReference type="Proteomes" id="UP000046155"/>
    </source>
</evidence>
<dbReference type="Pfam" id="PF00107">
    <property type="entry name" value="ADH_zinc_N"/>
    <property type="match status" value="1"/>
</dbReference>
<sequence>MLQRTMKALLWKEDKGIDIVDAPVPKITKPTDAIVRVTLSTICASDIHIVGGHTYVQPPQIIGHEFCGEVVELGSAVTKFNVGDKVAVSCLPFCGDCYFCQRGLHFQCLDPDCTCFGTNMGELKLDGCQAEYIRVPHSANTMYKIPDGFTEEDMLFVGDILSTGYFATEKGNIQPGDTVLIIGAGPVGMCAAITTKLWGPSKIIISDRVQSRLDVCLKEGIVDFALNPDEVDVTEKCRELTDGLGPDVVLECIGLEPTLVQACQAVRMGGNVVTIGVYEGPVTLPMADIWFKNISISMGFVPMNRMPELIKLIQGGRINTKFLMTHRAPLNDIVKGYDVFGNKKDNCLKWVVTPYEK</sequence>
<evidence type="ECO:0000256" key="2">
    <source>
        <dbReference type="ARBA" id="ARBA00008072"/>
    </source>
</evidence>
<dbReference type="Proteomes" id="UP000046155">
    <property type="component" value="Unassembled WGS sequence"/>
</dbReference>
<dbReference type="InterPro" id="IPR011032">
    <property type="entry name" value="GroES-like_sf"/>
</dbReference>
<dbReference type="RefSeq" id="WP_044663789.1">
    <property type="nucleotide sequence ID" value="NZ_CDRZ01000005.1"/>
</dbReference>
<dbReference type="OrthoDB" id="9777057at2"/>
<dbReference type="Pfam" id="PF08240">
    <property type="entry name" value="ADH_N"/>
    <property type="match status" value="1"/>
</dbReference>
<evidence type="ECO:0000259" key="7">
    <source>
        <dbReference type="SMART" id="SM00829"/>
    </source>
</evidence>
<keyword evidence="3 6" id="KW-0479">Metal-binding</keyword>
<evidence type="ECO:0000313" key="8">
    <source>
        <dbReference type="EMBL" id="CEO87417.1"/>
    </source>
</evidence>
<dbReference type="GO" id="GO:0008270">
    <property type="term" value="F:zinc ion binding"/>
    <property type="evidence" value="ECO:0007669"/>
    <property type="project" value="InterPro"/>
</dbReference>
<keyword evidence="9" id="KW-1185">Reference proteome</keyword>